<dbReference type="InterPro" id="IPR043129">
    <property type="entry name" value="ATPase_NBD"/>
</dbReference>
<sequence>MKFLAYGISNISCVLDPELVVMGGGISILPEDFLEEIKANIKEVIPLVPRIEFSKLGEDGVLVGAAVKVLEPLKKEGLALIK</sequence>
<evidence type="ECO:0000313" key="1">
    <source>
        <dbReference type="EMBL" id="GAI55420.1"/>
    </source>
</evidence>
<reference evidence="1" key="1">
    <citation type="journal article" date="2014" name="Front. Microbiol.">
        <title>High frequency of phylogenetically diverse reductive dehalogenase-homologous genes in deep subseafloor sedimentary metagenomes.</title>
        <authorList>
            <person name="Kawai M."/>
            <person name="Futagami T."/>
            <person name="Toyoda A."/>
            <person name="Takaki Y."/>
            <person name="Nishi S."/>
            <person name="Hori S."/>
            <person name="Arai W."/>
            <person name="Tsubouchi T."/>
            <person name="Morono Y."/>
            <person name="Uchiyama I."/>
            <person name="Ito T."/>
            <person name="Fujiyama A."/>
            <person name="Inagaki F."/>
            <person name="Takami H."/>
        </authorList>
    </citation>
    <scope>NUCLEOTIDE SEQUENCE</scope>
    <source>
        <strain evidence="1">Expedition CK06-06</strain>
    </source>
</reference>
<proteinExistence type="predicted"/>
<dbReference type="SUPFAM" id="SSF53067">
    <property type="entry name" value="Actin-like ATPase domain"/>
    <property type="match status" value="1"/>
</dbReference>
<evidence type="ECO:0008006" key="2">
    <source>
        <dbReference type="Google" id="ProtNLM"/>
    </source>
</evidence>
<dbReference type="Gene3D" id="3.30.420.40">
    <property type="match status" value="1"/>
</dbReference>
<accession>X1QX12</accession>
<comment type="caution">
    <text evidence="1">The sequence shown here is derived from an EMBL/GenBank/DDBJ whole genome shotgun (WGS) entry which is preliminary data.</text>
</comment>
<protein>
    <recommendedName>
        <fullName evidence="2">ROK family protein</fullName>
    </recommendedName>
</protein>
<dbReference type="AlphaFoldDB" id="X1QX12"/>
<dbReference type="EMBL" id="BARV01041933">
    <property type="protein sequence ID" value="GAI55420.1"/>
    <property type="molecule type" value="Genomic_DNA"/>
</dbReference>
<dbReference type="CDD" id="cd23763">
    <property type="entry name" value="ASKHA_ATPase_ROK"/>
    <property type="match status" value="1"/>
</dbReference>
<organism evidence="1">
    <name type="scientific">marine sediment metagenome</name>
    <dbReference type="NCBI Taxonomy" id="412755"/>
    <lineage>
        <taxon>unclassified sequences</taxon>
        <taxon>metagenomes</taxon>
        <taxon>ecological metagenomes</taxon>
    </lineage>
</organism>
<name>X1QX12_9ZZZZ</name>
<gene>
    <name evidence="1" type="ORF">S06H3_63277</name>
</gene>